<dbReference type="PANTHER" id="PTHR11547">
    <property type="entry name" value="ARGININE OR CREATINE KINASE"/>
    <property type="match status" value="1"/>
</dbReference>
<dbReference type="GO" id="GO:0004111">
    <property type="term" value="F:creatine kinase activity"/>
    <property type="evidence" value="ECO:0007669"/>
    <property type="project" value="InterPro"/>
</dbReference>
<evidence type="ECO:0000313" key="11">
    <source>
        <dbReference type="EMBL" id="VDK69378.1"/>
    </source>
</evidence>
<dbReference type="SUPFAM" id="SSF55931">
    <property type="entry name" value="Glutamine synthetase/guanido kinase"/>
    <property type="match status" value="1"/>
</dbReference>
<dbReference type="GO" id="GO:0005615">
    <property type="term" value="C:extracellular space"/>
    <property type="evidence" value="ECO:0007669"/>
    <property type="project" value="TreeGrafter"/>
</dbReference>
<dbReference type="OrthoDB" id="430219at2759"/>
<dbReference type="Gene3D" id="3.30.590.10">
    <property type="entry name" value="Glutamine synthetase/guanido kinase, catalytic domain"/>
    <property type="match status" value="1"/>
</dbReference>
<evidence type="ECO:0000259" key="10">
    <source>
        <dbReference type="PROSITE" id="PS51510"/>
    </source>
</evidence>
<dbReference type="PANTHER" id="PTHR11547:SF38">
    <property type="entry name" value="ARGININE KINASE 1-RELATED"/>
    <property type="match status" value="1"/>
</dbReference>
<reference evidence="11 12" key="2">
    <citation type="submission" date="2018-11" db="EMBL/GenBank/DDBJ databases">
        <authorList>
            <consortium name="Pathogen Informatics"/>
        </authorList>
    </citation>
    <scope>NUCLEOTIDE SEQUENCE [LARGE SCALE GENOMIC DNA]</scope>
</reference>
<evidence type="ECO:0000256" key="5">
    <source>
        <dbReference type="ARBA" id="ARBA00022777"/>
    </source>
</evidence>
<protein>
    <recommendedName>
        <fullName evidence="2">arginine kinase</fullName>
        <ecNumber evidence="2">2.7.3.3</ecNumber>
    </recommendedName>
</protein>
<dbReference type="PROSITE" id="PS51509">
    <property type="entry name" value="PHOSPHAGEN_KINASE_N"/>
    <property type="match status" value="1"/>
</dbReference>
<feature type="binding site" evidence="8">
    <location>
        <begin position="111"/>
        <end position="115"/>
    </location>
    <ligand>
        <name>ATP</name>
        <dbReference type="ChEBI" id="CHEBI:30616"/>
    </ligand>
</feature>
<dbReference type="SUPFAM" id="SSF48034">
    <property type="entry name" value="Guanido kinase N-terminal domain"/>
    <property type="match status" value="1"/>
</dbReference>
<evidence type="ECO:0000313" key="13">
    <source>
        <dbReference type="WBParaSite" id="ASIM_0002001901-mRNA-1"/>
    </source>
</evidence>
<gene>
    <name evidence="11" type="ORF">ASIM_LOCUS19404</name>
</gene>
<comment type="caution">
    <text evidence="8">Lacks conserved residue(s) required for the propagation of feature annotation.</text>
</comment>
<keyword evidence="3 8" id="KW-0808">Transferase</keyword>
<dbReference type="EC" id="2.7.3.3" evidence="2"/>
<organism evidence="13">
    <name type="scientific">Anisakis simplex</name>
    <name type="common">Herring worm</name>
    <dbReference type="NCBI Taxonomy" id="6269"/>
    <lineage>
        <taxon>Eukaryota</taxon>
        <taxon>Metazoa</taxon>
        <taxon>Ecdysozoa</taxon>
        <taxon>Nematoda</taxon>
        <taxon>Chromadorea</taxon>
        <taxon>Rhabditida</taxon>
        <taxon>Spirurina</taxon>
        <taxon>Ascaridomorpha</taxon>
        <taxon>Ascaridoidea</taxon>
        <taxon>Anisakidae</taxon>
        <taxon>Anisakis</taxon>
        <taxon>Anisakis simplex complex</taxon>
    </lineage>
</organism>
<dbReference type="InterPro" id="IPR022413">
    <property type="entry name" value="ATP-guanido_PTrfase_N"/>
</dbReference>
<keyword evidence="6 8" id="KW-0067">ATP-binding</keyword>
<comment type="similarity">
    <text evidence="1 7">Belongs to the ATP:guanido phosphotransferase family.</text>
</comment>
<name>A0A0M3KGA6_ANISI</name>
<dbReference type="EMBL" id="UYRR01037180">
    <property type="protein sequence ID" value="VDK69378.1"/>
    <property type="molecule type" value="Genomic_DNA"/>
</dbReference>
<dbReference type="Proteomes" id="UP000267096">
    <property type="component" value="Unassembled WGS sequence"/>
</dbReference>
<keyword evidence="4 8" id="KW-0547">Nucleotide-binding</keyword>
<proteinExistence type="inferred from homology"/>
<dbReference type="Pfam" id="PF02807">
    <property type="entry name" value="ATP-gua_PtransN"/>
    <property type="match status" value="1"/>
</dbReference>
<dbReference type="InterPro" id="IPR036802">
    <property type="entry name" value="ATP-guanido_PTrfase_N_sf"/>
</dbReference>
<evidence type="ECO:0000256" key="8">
    <source>
        <dbReference type="PROSITE-ProRule" id="PRU00843"/>
    </source>
</evidence>
<dbReference type="PROSITE" id="PS51510">
    <property type="entry name" value="PHOSPHAGEN_KINASE_C"/>
    <property type="match status" value="1"/>
</dbReference>
<evidence type="ECO:0000256" key="2">
    <source>
        <dbReference type="ARBA" id="ARBA00012230"/>
    </source>
</evidence>
<dbReference type="AlphaFoldDB" id="A0A0M3KGA6"/>
<dbReference type="Gene3D" id="1.10.135.10">
    <property type="entry name" value="ATP:guanido phosphotransferase, N-terminal domain"/>
    <property type="match status" value="1"/>
</dbReference>
<dbReference type="WBParaSite" id="ASIM_0002001901-mRNA-1">
    <property type="protein sequence ID" value="ASIM_0002001901-mRNA-1"/>
    <property type="gene ID" value="ASIM_0002001901"/>
</dbReference>
<feature type="domain" description="Phosphagen kinase N-terminal" evidence="9">
    <location>
        <begin position="1"/>
        <end position="78"/>
    </location>
</feature>
<evidence type="ECO:0000256" key="1">
    <source>
        <dbReference type="ARBA" id="ARBA00006798"/>
    </source>
</evidence>
<sequence>MWLLKAAKDCKSLLKKHLTEEVVNELKQKKTKLGATLMDVIQSGVENLDSGIGVYAPDAESYTLFAPLFNPLIEEYHNGFGPSDKQPVVDLGEGKTAQLVDLDPEGKYIKSTRIRCGRSIQGYPFNPCLTEANYKEMENQVIITITSFLQHI</sequence>
<evidence type="ECO:0000256" key="3">
    <source>
        <dbReference type="ARBA" id="ARBA00022679"/>
    </source>
</evidence>
<feature type="domain" description="Phosphagen kinase C-terminal" evidence="10">
    <location>
        <begin position="108"/>
        <end position="152"/>
    </location>
</feature>
<dbReference type="InterPro" id="IPR022414">
    <property type="entry name" value="ATP-guanido_PTrfase_cat"/>
</dbReference>
<dbReference type="GO" id="GO:0004054">
    <property type="term" value="F:arginine kinase activity"/>
    <property type="evidence" value="ECO:0007669"/>
    <property type="project" value="UniProtKB-EC"/>
</dbReference>
<reference evidence="13" key="1">
    <citation type="submission" date="2017-02" db="UniProtKB">
        <authorList>
            <consortium name="WormBaseParasite"/>
        </authorList>
    </citation>
    <scope>IDENTIFICATION</scope>
</reference>
<evidence type="ECO:0000256" key="4">
    <source>
        <dbReference type="ARBA" id="ARBA00022741"/>
    </source>
</evidence>
<accession>A0A0M3KGA6</accession>
<dbReference type="InterPro" id="IPR000749">
    <property type="entry name" value="ATP-guanido_PTrfase"/>
</dbReference>
<dbReference type="InterPro" id="IPR014746">
    <property type="entry name" value="Gln_synth/guanido_kin_cat_dom"/>
</dbReference>
<dbReference type="GO" id="GO:0005524">
    <property type="term" value="F:ATP binding"/>
    <property type="evidence" value="ECO:0007669"/>
    <property type="project" value="UniProtKB-UniRule"/>
</dbReference>
<evidence type="ECO:0000256" key="7">
    <source>
        <dbReference type="PROSITE-ProRule" id="PRU00842"/>
    </source>
</evidence>
<keyword evidence="12" id="KW-1185">Reference proteome</keyword>
<evidence type="ECO:0000259" key="9">
    <source>
        <dbReference type="PROSITE" id="PS51509"/>
    </source>
</evidence>
<dbReference type="GO" id="GO:0046314">
    <property type="term" value="P:phosphocreatine biosynthetic process"/>
    <property type="evidence" value="ECO:0007669"/>
    <property type="project" value="InterPro"/>
</dbReference>
<dbReference type="FunFam" id="1.10.135.10:FF:000003">
    <property type="entry name" value="Three-domain arginine kinase"/>
    <property type="match status" value="1"/>
</dbReference>
<evidence type="ECO:0000256" key="6">
    <source>
        <dbReference type="ARBA" id="ARBA00022840"/>
    </source>
</evidence>
<evidence type="ECO:0000313" key="12">
    <source>
        <dbReference type="Proteomes" id="UP000267096"/>
    </source>
</evidence>
<keyword evidence="5 8" id="KW-0418">Kinase</keyword>